<evidence type="ECO:0000256" key="2">
    <source>
        <dbReference type="ARBA" id="ARBA00007783"/>
    </source>
</evidence>
<dbReference type="GO" id="GO:0015920">
    <property type="term" value="P:lipopolysaccharide transport"/>
    <property type="evidence" value="ECO:0007669"/>
    <property type="project" value="TreeGrafter"/>
</dbReference>
<dbReference type="PANTHER" id="PTHR30413:SF10">
    <property type="entry name" value="CAPSULE POLYSACCHARIDE EXPORT INNER-MEMBRANE PROTEIN CTRC"/>
    <property type="match status" value="1"/>
</dbReference>
<dbReference type="GO" id="GO:0015774">
    <property type="term" value="P:polysaccharide transport"/>
    <property type="evidence" value="ECO:0007669"/>
    <property type="project" value="UniProtKB-KW"/>
</dbReference>
<accession>A0A8J2YZD5</accession>
<evidence type="ECO:0000256" key="6">
    <source>
        <dbReference type="ARBA" id="ARBA00022989"/>
    </source>
</evidence>
<dbReference type="Pfam" id="PF01061">
    <property type="entry name" value="ABC2_membrane"/>
    <property type="match status" value="1"/>
</dbReference>
<evidence type="ECO:0000313" key="11">
    <source>
        <dbReference type="EMBL" id="GGF40230.1"/>
    </source>
</evidence>
<comment type="subcellular location">
    <subcellularLocation>
        <location evidence="1">Cell membrane</location>
        <topology evidence="1">Multi-pass membrane protein</topology>
    </subcellularLocation>
</comment>
<organism evidence="11 12">
    <name type="scientific">Aliidongia dinghuensis</name>
    <dbReference type="NCBI Taxonomy" id="1867774"/>
    <lineage>
        <taxon>Bacteria</taxon>
        <taxon>Pseudomonadati</taxon>
        <taxon>Pseudomonadota</taxon>
        <taxon>Alphaproteobacteria</taxon>
        <taxon>Rhodospirillales</taxon>
        <taxon>Dongiaceae</taxon>
        <taxon>Aliidongia</taxon>
    </lineage>
</organism>
<gene>
    <name evidence="11" type="ORF">GCM10011611_53300</name>
</gene>
<reference evidence="11" key="2">
    <citation type="submission" date="2020-09" db="EMBL/GenBank/DDBJ databases">
        <authorList>
            <person name="Sun Q."/>
            <person name="Zhou Y."/>
        </authorList>
    </citation>
    <scope>NUCLEOTIDE SEQUENCE</scope>
    <source>
        <strain evidence="11">CGMCC 1.15725</strain>
    </source>
</reference>
<evidence type="ECO:0000313" key="12">
    <source>
        <dbReference type="Proteomes" id="UP000646365"/>
    </source>
</evidence>
<keyword evidence="7" id="KW-0762">Sugar transport</keyword>
<keyword evidence="3" id="KW-0813">Transport</keyword>
<keyword evidence="5 9" id="KW-0812">Transmembrane</keyword>
<evidence type="ECO:0000256" key="3">
    <source>
        <dbReference type="ARBA" id="ARBA00022448"/>
    </source>
</evidence>
<dbReference type="PANTHER" id="PTHR30413">
    <property type="entry name" value="INNER MEMBRANE TRANSPORT PERMEASE"/>
    <property type="match status" value="1"/>
</dbReference>
<keyword evidence="6 9" id="KW-1133">Transmembrane helix</keyword>
<keyword evidence="7" id="KW-0625">Polysaccharide transport</keyword>
<dbReference type="EMBL" id="BMJQ01000016">
    <property type="protein sequence ID" value="GGF40230.1"/>
    <property type="molecule type" value="Genomic_DNA"/>
</dbReference>
<dbReference type="InterPro" id="IPR013525">
    <property type="entry name" value="ABC2_TM"/>
</dbReference>
<evidence type="ECO:0000256" key="8">
    <source>
        <dbReference type="ARBA" id="ARBA00023136"/>
    </source>
</evidence>
<dbReference type="AlphaFoldDB" id="A0A8J2YZD5"/>
<comment type="similarity">
    <text evidence="2">Belongs to the ABC-2 integral membrane protein family.</text>
</comment>
<feature type="transmembrane region" description="Helical" evidence="9">
    <location>
        <begin position="61"/>
        <end position="78"/>
    </location>
</feature>
<sequence length="282" mass="31506">MTGFDLAESAPARPVTLARPPSRAVLALRDLGQGFVHWWLWGLVAWTDIKQRYRGSVLGPFWLTLSTAIMIGSLGMLYSRLFKTDIATYLPYLSLGILAWGLISTVLGEACTAFVSAEHVIKQIRMPLAIHLYRVIARNLIVFGHNLIVFLVVVVWFSVPVNWADLLVVPGMLLMILCAVPAGLVLAALCARFRDVPPVVASLLQVIFFMTPIMWRPELLGPHVALALYNPFNCFIDLIRAPLLGEWPPLTSWLVALGSTAFCWLVGFPFFARFRARIAYWV</sequence>
<feature type="domain" description="ABC-2 type transporter transmembrane" evidence="10">
    <location>
        <begin position="43"/>
        <end position="242"/>
    </location>
</feature>
<evidence type="ECO:0000256" key="5">
    <source>
        <dbReference type="ARBA" id="ARBA00022692"/>
    </source>
</evidence>
<name>A0A8J2YZD5_9PROT</name>
<evidence type="ECO:0000256" key="9">
    <source>
        <dbReference type="SAM" id="Phobius"/>
    </source>
</evidence>
<proteinExistence type="inferred from homology"/>
<feature type="transmembrane region" description="Helical" evidence="9">
    <location>
        <begin position="171"/>
        <end position="189"/>
    </location>
</feature>
<evidence type="ECO:0000259" key="10">
    <source>
        <dbReference type="Pfam" id="PF01061"/>
    </source>
</evidence>
<protein>
    <submittedName>
        <fullName evidence="11">Sugar ABC transporter permease</fullName>
    </submittedName>
</protein>
<keyword evidence="8 9" id="KW-0472">Membrane</keyword>
<feature type="transmembrane region" description="Helical" evidence="9">
    <location>
        <begin position="250"/>
        <end position="272"/>
    </location>
</feature>
<evidence type="ECO:0000256" key="1">
    <source>
        <dbReference type="ARBA" id="ARBA00004651"/>
    </source>
</evidence>
<keyword evidence="4" id="KW-1003">Cell membrane</keyword>
<feature type="transmembrane region" description="Helical" evidence="9">
    <location>
        <begin position="90"/>
        <end position="115"/>
    </location>
</feature>
<reference evidence="11" key="1">
    <citation type="journal article" date="2014" name="Int. J. Syst. Evol. Microbiol.">
        <title>Complete genome sequence of Corynebacterium casei LMG S-19264T (=DSM 44701T), isolated from a smear-ripened cheese.</title>
        <authorList>
            <consortium name="US DOE Joint Genome Institute (JGI-PGF)"/>
            <person name="Walter F."/>
            <person name="Albersmeier A."/>
            <person name="Kalinowski J."/>
            <person name="Ruckert C."/>
        </authorList>
    </citation>
    <scope>NUCLEOTIDE SEQUENCE</scope>
    <source>
        <strain evidence="11">CGMCC 1.15725</strain>
    </source>
</reference>
<feature type="transmembrane region" description="Helical" evidence="9">
    <location>
        <begin position="196"/>
        <end position="215"/>
    </location>
</feature>
<comment type="caution">
    <text evidence="11">The sequence shown here is derived from an EMBL/GenBank/DDBJ whole genome shotgun (WGS) entry which is preliminary data.</text>
</comment>
<evidence type="ECO:0000256" key="4">
    <source>
        <dbReference type="ARBA" id="ARBA00022475"/>
    </source>
</evidence>
<evidence type="ECO:0000256" key="7">
    <source>
        <dbReference type="ARBA" id="ARBA00023047"/>
    </source>
</evidence>
<dbReference type="Proteomes" id="UP000646365">
    <property type="component" value="Unassembled WGS sequence"/>
</dbReference>
<keyword evidence="12" id="KW-1185">Reference proteome</keyword>
<feature type="transmembrane region" description="Helical" evidence="9">
    <location>
        <begin position="136"/>
        <end position="159"/>
    </location>
</feature>
<dbReference type="GO" id="GO:0005886">
    <property type="term" value="C:plasma membrane"/>
    <property type="evidence" value="ECO:0007669"/>
    <property type="project" value="UniProtKB-SubCell"/>
</dbReference>
<dbReference type="GO" id="GO:0140359">
    <property type="term" value="F:ABC-type transporter activity"/>
    <property type="evidence" value="ECO:0007669"/>
    <property type="project" value="InterPro"/>
</dbReference>